<comment type="caution">
    <text evidence="1">The sequence shown here is derived from an EMBL/GenBank/DDBJ whole genome shotgun (WGS) entry which is preliminary data.</text>
</comment>
<dbReference type="Gene3D" id="3.30.70.100">
    <property type="match status" value="1"/>
</dbReference>
<accession>A0ABR4K2X8</accession>
<sequence length="207" mass="23121">MSRPVTEVVTLPLHPEANAEGAIRALKAVLSKQDGFRSMKWGRWVQDKDKVQLIISWDDLSYHKKFEQSDADFATYRAALRPVLTGPPTMYHVYLDPAAVERILKTPVVEVATFYSVPADYSQEAGEFLDLLGSFKGGLGFLHADIVEDISMDGSNVKGRGYFALLAWASIALHVEAKESDAVQNNIHLIKGARKTNDIEWHYVSIM</sequence>
<dbReference type="EMBL" id="JBFXLU010000061">
    <property type="protein sequence ID" value="KAL2846685.1"/>
    <property type="molecule type" value="Genomic_DNA"/>
</dbReference>
<reference evidence="1 2" key="1">
    <citation type="submission" date="2024-07" db="EMBL/GenBank/DDBJ databases">
        <title>Section-level genome sequencing and comparative genomics of Aspergillus sections Usti and Cavernicolus.</title>
        <authorList>
            <consortium name="Lawrence Berkeley National Laboratory"/>
            <person name="Nybo J.L."/>
            <person name="Vesth T.C."/>
            <person name="Theobald S."/>
            <person name="Frisvad J.C."/>
            <person name="Larsen T.O."/>
            <person name="Kjaerboelling I."/>
            <person name="Rothschild-Mancinelli K."/>
            <person name="Lyhne E.K."/>
            <person name="Kogle M.E."/>
            <person name="Barry K."/>
            <person name="Clum A."/>
            <person name="Na H."/>
            <person name="Ledsgaard L."/>
            <person name="Lin J."/>
            <person name="Lipzen A."/>
            <person name="Kuo A."/>
            <person name="Riley R."/>
            <person name="Mondo S."/>
            <person name="Labutti K."/>
            <person name="Haridas S."/>
            <person name="Pangalinan J."/>
            <person name="Salamov A.A."/>
            <person name="Simmons B.A."/>
            <person name="Magnuson J.K."/>
            <person name="Chen J."/>
            <person name="Drula E."/>
            <person name="Henrissat B."/>
            <person name="Wiebenga A."/>
            <person name="Lubbers R.J."/>
            <person name="Gomes A.C."/>
            <person name="Makela M.R."/>
            <person name="Stajich J."/>
            <person name="Grigoriev I.V."/>
            <person name="Mortensen U.H."/>
            <person name="De Vries R.P."/>
            <person name="Baker S.E."/>
            <person name="Andersen M.R."/>
        </authorList>
    </citation>
    <scope>NUCLEOTIDE SEQUENCE [LARGE SCALE GENOMIC DNA]</scope>
    <source>
        <strain evidence="1 2">CBS 123904</strain>
    </source>
</reference>
<dbReference type="SUPFAM" id="SSF54909">
    <property type="entry name" value="Dimeric alpha+beta barrel"/>
    <property type="match status" value="1"/>
</dbReference>
<evidence type="ECO:0000313" key="2">
    <source>
        <dbReference type="Proteomes" id="UP001610446"/>
    </source>
</evidence>
<dbReference type="Proteomes" id="UP001610446">
    <property type="component" value="Unassembled WGS sequence"/>
</dbReference>
<organism evidence="1 2">
    <name type="scientific">Aspergillus pseudoustus</name>
    <dbReference type="NCBI Taxonomy" id="1810923"/>
    <lineage>
        <taxon>Eukaryota</taxon>
        <taxon>Fungi</taxon>
        <taxon>Dikarya</taxon>
        <taxon>Ascomycota</taxon>
        <taxon>Pezizomycotina</taxon>
        <taxon>Eurotiomycetes</taxon>
        <taxon>Eurotiomycetidae</taxon>
        <taxon>Eurotiales</taxon>
        <taxon>Aspergillaceae</taxon>
        <taxon>Aspergillus</taxon>
        <taxon>Aspergillus subgen. Nidulantes</taxon>
    </lineage>
</organism>
<evidence type="ECO:0000313" key="1">
    <source>
        <dbReference type="EMBL" id="KAL2846685.1"/>
    </source>
</evidence>
<dbReference type="InterPro" id="IPR011008">
    <property type="entry name" value="Dimeric_a/b-barrel"/>
</dbReference>
<gene>
    <name evidence="1" type="ORF">BJY01DRAFT_247116</name>
</gene>
<name>A0ABR4K2X8_9EURO</name>
<proteinExistence type="predicted"/>
<evidence type="ECO:0008006" key="3">
    <source>
        <dbReference type="Google" id="ProtNLM"/>
    </source>
</evidence>
<keyword evidence="2" id="KW-1185">Reference proteome</keyword>
<protein>
    <recommendedName>
        <fullName evidence="3">ABM domain-containing protein</fullName>
    </recommendedName>
</protein>